<evidence type="ECO:0000313" key="1">
    <source>
        <dbReference type="EMBL" id="KAF3701760.1"/>
    </source>
</evidence>
<reference evidence="1 2" key="1">
    <citation type="submission" date="2019-02" db="EMBL/GenBank/DDBJ databases">
        <title>Opniocepnalus argus genome.</title>
        <authorList>
            <person name="Zhou C."/>
            <person name="Xiao S."/>
        </authorList>
    </citation>
    <scope>NUCLEOTIDE SEQUENCE [LARGE SCALE GENOMIC DNA]</scope>
    <source>
        <strain evidence="1">OARG1902GOOAL</strain>
        <tissue evidence="1">Muscle</tissue>
    </source>
</reference>
<dbReference type="AlphaFoldDB" id="A0A6G1QGE1"/>
<name>A0A6G1QGE1_CHAAH</name>
<organism evidence="1 2">
    <name type="scientific">Channa argus</name>
    <name type="common">Northern snakehead</name>
    <name type="synonym">Ophicephalus argus</name>
    <dbReference type="NCBI Taxonomy" id="215402"/>
    <lineage>
        <taxon>Eukaryota</taxon>
        <taxon>Metazoa</taxon>
        <taxon>Chordata</taxon>
        <taxon>Craniata</taxon>
        <taxon>Vertebrata</taxon>
        <taxon>Euteleostomi</taxon>
        <taxon>Actinopterygii</taxon>
        <taxon>Neopterygii</taxon>
        <taxon>Teleostei</taxon>
        <taxon>Neoteleostei</taxon>
        <taxon>Acanthomorphata</taxon>
        <taxon>Anabantaria</taxon>
        <taxon>Anabantiformes</taxon>
        <taxon>Channoidei</taxon>
        <taxon>Channidae</taxon>
        <taxon>Channa</taxon>
    </lineage>
</organism>
<keyword evidence="2" id="KW-1185">Reference proteome</keyword>
<evidence type="ECO:0000313" key="2">
    <source>
        <dbReference type="Proteomes" id="UP000503349"/>
    </source>
</evidence>
<protein>
    <submittedName>
        <fullName evidence="1">Uncharacterized protein</fullName>
    </submittedName>
</protein>
<reference evidence="2" key="2">
    <citation type="submission" date="2019-02" db="EMBL/GenBank/DDBJ databases">
        <title>Opniocepnalus argus Var Kimnra genome.</title>
        <authorList>
            <person name="Zhou C."/>
            <person name="Xiao S."/>
        </authorList>
    </citation>
    <scope>NUCLEOTIDE SEQUENCE [LARGE SCALE GENOMIC DNA]</scope>
</reference>
<sequence length="66" mass="7526">MTSNQLSSGANSLWTDSTTNVGWLCETRCVRLEEKILNLVEIALCCYKDTHTHIHTHTHSRTVQQL</sequence>
<accession>A0A6G1QGE1</accession>
<dbReference type="EMBL" id="CM015728">
    <property type="protein sequence ID" value="KAF3701760.1"/>
    <property type="molecule type" value="Genomic_DNA"/>
</dbReference>
<dbReference type="Proteomes" id="UP000503349">
    <property type="component" value="Chromosome 17"/>
</dbReference>
<gene>
    <name evidence="1" type="ORF">EXN66_Car017448</name>
</gene>
<proteinExistence type="predicted"/>